<proteinExistence type="inferred from homology"/>
<keyword evidence="5 9" id="KW-0812">Transmembrane</keyword>
<feature type="transmembrane region" description="Helical" evidence="9">
    <location>
        <begin position="126"/>
        <end position="144"/>
    </location>
</feature>
<dbReference type="GO" id="GO:0022857">
    <property type="term" value="F:transmembrane transporter activity"/>
    <property type="evidence" value="ECO:0007669"/>
    <property type="project" value="UniProtKB-UniRule"/>
</dbReference>
<dbReference type="Proteomes" id="UP000243937">
    <property type="component" value="Chromosome"/>
</dbReference>
<dbReference type="Pfam" id="PF04290">
    <property type="entry name" value="DctQ"/>
    <property type="match status" value="1"/>
</dbReference>
<dbReference type="AlphaFoldDB" id="A0A1Y0D402"/>
<dbReference type="EMBL" id="CP021377">
    <property type="protein sequence ID" value="ART82252.1"/>
    <property type="molecule type" value="Genomic_DNA"/>
</dbReference>
<evidence type="ECO:0000256" key="5">
    <source>
        <dbReference type="ARBA" id="ARBA00022692"/>
    </source>
</evidence>
<feature type="transmembrane region" description="Helical" evidence="9">
    <location>
        <begin position="12"/>
        <end position="34"/>
    </location>
</feature>
<keyword evidence="3" id="KW-1003">Cell membrane</keyword>
<organism evidence="11 12">
    <name type="scientific">Oceanisphaera profunda</name>
    <dbReference type="NCBI Taxonomy" id="1416627"/>
    <lineage>
        <taxon>Bacteria</taxon>
        <taxon>Pseudomonadati</taxon>
        <taxon>Pseudomonadota</taxon>
        <taxon>Gammaproteobacteria</taxon>
        <taxon>Aeromonadales</taxon>
        <taxon>Aeromonadaceae</taxon>
        <taxon>Oceanisphaera</taxon>
    </lineage>
</organism>
<feature type="transmembrane region" description="Helical" evidence="9">
    <location>
        <begin position="84"/>
        <end position="106"/>
    </location>
</feature>
<name>A0A1Y0D402_9GAMM</name>
<comment type="similarity">
    <text evidence="8 9">Belongs to the TRAP transporter small permease family.</text>
</comment>
<dbReference type="RefSeq" id="WP_087035482.1">
    <property type="nucleotide sequence ID" value="NZ_CP021377.1"/>
</dbReference>
<evidence type="ECO:0000256" key="7">
    <source>
        <dbReference type="ARBA" id="ARBA00023136"/>
    </source>
</evidence>
<comment type="subunit">
    <text evidence="9">The complex comprises the extracytoplasmic solute receptor protein and the two transmembrane proteins.</text>
</comment>
<reference evidence="11 12" key="1">
    <citation type="journal article" date="2014" name="Int. J. Syst. Evol. Microbiol.">
        <title>Oceanisphaera profunda sp. nov., a marine bacterium isolated from deep-sea sediment, and emended description of the genus Oceanisphaera.</title>
        <authorList>
            <person name="Xu Z."/>
            <person name="Zhang X.Y."/>
            <person name="Su H.N."/>
            <person name="Yu Z.C."/>
            <person name="Liu C."/>
            <person name="Li H."/>
            <person name="Chen X.L."/>
            <person name="Song X.Y."/>
            <person name="Xie B.B."/>
            <person name="Qin Q.L."/>
            <person name="Zhou B.C."/>
            <person name="Shi M."/>
            <person name="Huang Y."/>
            <person name="Zhang Y.Z."/>
        </authorList>
    </citation>
    <scope>NUCLEOTIDE SEQUENCE [LARGE SCALE GENOMIC DNA]</scope>
    <source>
        <strain evidence="11 12">SM1222</strain>
    </source>
</reference>
<evidence type="ECO:0000256" key="6">
    <source>
        <dbReference type="ARBA" id="ARBA00022989"/>
    </source>
</evidence>
<keyword evidence="2 9" id="KW-0813">Transport</keyword>
<evidence type="ECO:0000256" key="8">
    <source>
        <dbReference type="ARBA" id="ARBA00038436"/>
    </source>
</evidence>
<gene>
    <name evidence="11" type="ORF">CBP31_06120</name>
</gene>
<evidence type="ECO:0000256" key="1">
    <source>
        <dbReference type="ARBA" id="ARBA00004429"/>
    </source>
</evidence>
<feature type="domain" description="Tripartite ATP-independent periplasmic transporters DctQ component" evidence="10">
    <location>
        <begin position="22"/>
        <end position="151"/>
    </location>
</feature>
<dbReference type="InterPro" id="IPR055348">
    <property type="entry name" value="DctQ"/>
</dbReference>
<dbReference type="GO" id="GO:0015740">
    <property type="term" value="P:C4-dicarboxylate transport"/>
    <property type="evidence" value="ECO:0007669"/>
    <property type="project" value="TreeGrafter"/>
</dbReference>
<keyword evidence="12" id="KW-1185">Reference proteome</keyword>
<feature type="transmembrane region" description="Helical" evidence="9">
    <location>
        <begin position="46"/>
        <end position="63"/>
    </location>
</feature>
<protein>
    <recommendedName>
        <fullName evidence="9">TRAP transporter small permease protein</fullName>
    </recommendedName>
</protein>
<dbReference type="InterPro" id="IPR007387">
    <property type="entry name" value="TRAP_DctQ"/>
</dbReference>
<dbReference type="GO" id="GO:0005886">
    <property type="term" value="C:plasma membrane"/>
    <property type="evidence" value="ECO:0007669"/>
    <property type="project" value="UniProtKB-SubCell"/>
</dbReference>
<comment type="function">
    <text evidence="9">Part of the tripartite ATP-independent periplasmic (TRAP) transport system.</text>
</comment>
<dbReference type="PANTHER" id="PTHR35011">
    <property type="entry name" value="2,3-DIKETO-L-GULONATE TRAP TRANSPORTER SMALL PERMEASE PROTEIN YIAM"/>
    <property type="match status" value="1"/>
</dbReference>
<keyword evidence="7 9" id="KW-0472">Membrane</keyword>
<evidence type="ECO:0000256" key="2">
    <source>
        <dbReference type="ARBA" id="ARBA00022448"/>
    </source>
</evidence>
<evidence type="ECO:0000259" key="10">
    <source>
        <dbReference type="Pfam" id="PF04290"/>
    </source>
</evidence>
<accession>A0A1Y0D402</accession>
<evidence type="ECO:0000313" key="12">
    <source>
        <dbReference type="Proteomes" id="UP000243937"/>
    </source>
</evidence>
<evidence type="ECO:0000256" key="3">
    <source>
        <dbReference type="ARBA" id="ARBA00022475"/>
    </source>
</evidence>
<comment type="subcellular location">
    <subcellularLocation>
        <location evidence="1 9">Cell inner membrane</location>
        <topology evidence="1 9">Multi-pass membrane protein</topology>
    </subcellularLocation>
</comment>
<sequence length="164" mass="18547">MSKSAPDARPERWLAALALLIICIISLGNVVVRYTTDASFAFTEEFSVFLLVVLTFAGAAVAARRHVHIRIELIEQLLPIRLRPTLYVLQWAASVLLLGLVVWYGALLAWEEYNWESLSPGLGYPTWIYLIWLPLLCLAIVWRLTQSMIERCQICLQTGGNDES</sequence>
<evidence type="ECO:0000313" key="11">
    <source>
        <dbReference type="EMBL" id="ART82252.1"/>
    </source>
</evidence>
<dbReference type="OrthoDB" id="6363908at2"/>
<keyword evidence="6 9" id="KW-1133">Transmembrane helix</keyword>
<keyword evidence="4 9" id="KW-0997">Cell inner membrane</keyword>
<dbReference type="KEGG" id="opf:CBP31_06120"/>
<evidence type="ECO:0000256" key="4">
    <source>
        <dbReference type="ARBA" id="ARBA00022519"/>
    </source>
</evidence>
<evidence type="ECO:0000256" key="9">
    <source>
        <dbReference type="RuleBase" id="RU369079"/>
    </source>
</evidence>
<dbReference type="PANTHER" id="PTHR35011:SF2">
    <property type="entry name" value="2,3-DIKETO-L-GULONATE TRAP TRANSPORTER SMALL PERMEASE PROTEIN YIAM"/>
    <property type="match status" value="1"/>
</dbReference>